<evidence type="ECO:0000313" key="2">
    <source>
        <dbReference type="EMBL" id="KAL2733887.1"/>
    </source>
</evidence>
<dbReference type="AlphaFoldDB" id="A0ABD2BM81"/>
<reference evidence="2 3" key="1">
    <citation type="journal article" date="2024" name="Ann. Entomol. Soc. Am.">
        <title>Genomic analyses of the southern and eastern yellowjacket wasps (Hymenoptera: Vespidae) reveal evolutionary signatures of social life.</title>
        <authorList>
            <person name="Catto M.A."/>
            <person name="Caine P.B."/>
            <person name="Orr S.E."/>
            <person name="Hunt B.G."/>
            <person name="Goodisman M.A.D."/>
        </authorList>
    </citation>
    <scope>NUCLEOTIDE SEQUENCE [LARGE SCALE GENOMIC DNA]</scope>
    <source>
        <strain evidence="2">233</strain>
        <tissue evidence="2">Head and thorax</tissue>
    </source>
</reference>
<comment type="caution">
    <text evidence="2">The sequence shown here is derived from an EMBL/GenBank/DDBJ whole genome shotgun (WGS) entry which is preliminary data.</text>
</comment>
<name>A0ABD2BM81_VESSQ</name>
<organism evidence="2 3">
    <name type="scientific">Vespula squamosa</name>
    <name type="common">Southern yellow jacket</name>
    <name type="synonym">Wasp</name>
    <dbReference type="NCBI Taxonomy" id="30214"/>
    <lineage>
        <taxon>Eukaryota</taxon>
        <taxon>Metazoa</taxon>
        <taxon>Ecdysozoa</taxon>
        <taxon>Arthropoda</taxon>
        <taxon>Hexapoda</taxon>
        <taxon>Insecta</taxon>
        <taxon>Pterygota</taxon>
        <taxon>Neoptera</taxon>
        <taxon>Endopterygota</taxon>
        <taxon>Hymenoptera</taxon>
        <taxon>Apocrita</taxon>
        <taxon>Aculeata</taxon>
        <taxon>Vespoidea</taxon>
        <taxon>Vespidae</taxon>
        <taxon>Vespinae</taxon>
        <taxon>Vespula</taxon>
    </lineage>
</organism>
<keyword evidence="3" id="KW-1185">Reference proteome</keyword>
<evidence type="ECO:0000313" key="3">
    <source>
        <dbReference type="Proteomes" id="UP001607302"/>
    </source>
</evidence>
<protein>
    <submittedName>
        <fullName evidence="2">Uncharacterized protein</fullName>
    </submittedName>
</protein>
<evidence type="ECO:0000256" key="1">
    <source>
        <dbReference type="SAM" id="MobiDB-lite"/>
    </source>
</evidence>
<dbReference type="Proteomes" id="UP001607302">
    <property type="component" value="Unassembled WGS sequence"/>
</dbReference>
<proteinExistence type="predicted"/>
<accession>A0ABD2BM81</accession>
<dbReference type="EMBL" id="JAUDFV010000074">
    <property type="protein sequence ID" value="KAL2733887.1"/>
    <property type="molecule type" value="Genomic_DNA"/>
</dbReference>
<feature type="compositionally biased region" description="Basic and acidic residues" evidence="1">
    <location>
        <begin position="50"/>
        <end position="70"/>
    </location>
</feature>
<feature type="region of interest" description="Disordered" evidence="1">
    <location>
        <begin position="38"/>
        <end position="70"/>
    </location>
</feature>
<sequence>MIKRSARIFNSAILKDTKRRSRVTGINQEIRNTASSKCSFLDDDSTGEPKISRGEENTEERGKRDTELERDSCSVTTLYTVEVQRNNKDVRHNEDLKAPRLGDNYREPTLQPSKGLNVKRYTFQHHYGSFYALANACCESNKGIAGESTSRYKIKINGSKKDCSS</sequence>
<gene>
    <name evidence="2" type="ORF">V1478_003585</name>
</gene>